<comment type="caution">
    <text evidence="5">The sequence shown here is derived from an EMBL/GenBank/DDBJ whole genome shotgun (WGS) entry which is preliminary data.</text>
</comment>
<reference evidence="5" key="1">
    <citation type="journal article" date="2014" name="Int. J. Syst. Evol. Microbiol.">
        <title>Complete genome sequence of Corynebacterium casei LMG S-19264T (=DSM 44701T), isolated from a smear-ripened cheese.</title>
        <authorList>
            <consortium name="US DOE Joint Genome Institute (JGI-PGF)"/>
            <person name="Walter F."/>
            <person name="Albersmeier A."/>
            <person name="Kalinowski J."/>
            <person name="Ruckert C."/>
        </authorList>
    </citation>
    <scope>NUCLEOTIDE SEQUENCE</scope>
    <source>
        <strain evidence="5">JCM 4403</strain>
    </source>
</reference>
<gene>
    <name evidence="5" type="ORF">GCM10010280_64330</name>
</gene>
<dbReference type="Gene3D" id="3.40.50.720">
    <property type="entry name" value="NAD(P)-binding Rossmann-like Domain"/>
    <property type="match status" value="1"/>
</dbReference>
<reference evidence="5" key="2">
    <citation type="submission" date="2020-09" db="EMBL/GenBank/DDBJ databases">
        <authorList>
            <person name="Sun Q."/>
            <person name="Ohkuma M."/>
        </authorList>
    </citation>
    <scope>NUCLEOTIDE SEQUENCE</scope>
    <source>
        <strain evidence="5">JCM 4403</strain>
    </source>
</reference>
<name>A0A918F763_9ACTN</name>
<dbReference type="PANTHER" id="PTHR42840:SF3">
    <property type="entry name" value="BINDING ROSSMANN FOLD OXIDOREDUCTASE, PUTATIVE (AFU_ORTHOLOGUE AFUA_2G10240)-RELATED"/>
    <property type="match status" value="1"/>
</dbReference>
<dbReference type="InterPro" id="IPR055170">
    <property type="entry name" value="GFO_IDH_MocA-like_dom"/>
</dbReference>
<dbReference type="FunFam" id="3.30.360.10:FF:000027">
    <property type="entry name" value="Dehydrogenase"/>
    <property type="match status" value="1"/>
</dbReference>
<proteinExistence type="inferred from homology"/>
<accession>A0A918F763</accession>
<dbReference type="Pfam" id="PF01408">
    <property type="entry name" value="GFO_IDH_MocA"/>
    <property type="match status" value="1"/>
</dbReference>
<dbReference type="EMBL" id="BMTU01000020">
    <property type="protein sequence ID" value="GGR07692.1"/>
    <property type="molecule type" value="Genomic_DNA"/>
</dbReference>
<dbReference type="AlphaFoldDB" id="A0A918F763"/>
<comment type="similarity">
    <text evidence="1">Belongs to the Gfo/Idh/MocA family.</text>
</comment>
<dbReference type="GO" id="GO:0000166">
    <property type="term" value="F:nucleotide binding"/>
    <property type="evidence" value="ECO:0007669"/>
    <property type="project" value="InterPro"/>
</dbReference>
<evidence type="ECO:0000259" key="4">
    <source>
        <dbReference type="Pfam" id="PF22725"/>
    </source>
</evidence>
<dbReference type="GO" id="GO:0016491">
    <property type="term" value="F:oxidoreductase activity"/>
    <property type="evidence" value="ECO:0007669"/>
    <property type="project" value="UniProtKB-KW"/>
</dbReference>
<evidence type="ECO:0000259" key="3">
    <source>
        <dbReference type="Pfam" id="PF01408"/>
    </source>
</evidence>
<dbReference type="InterPro" id="IPR036291">
    <property type="entry name" value="NAD(P)-bd_dom_sf"/>
</dbReference>
<dbReference type="SUPFAM" id="SSF51735">
    <property type="entry name" value="NAD(P)-binding Rossmann-fold domains"/>
    <property type="match status" value="1"/>
</dbReference>
<dbReference type="Pfam" id="PF22725">
    <property type="entry name" value="GFO_IDH_MocA_C3"/>
    <property type="match status" value="1"/>
</dbReference>
<dbReference type="SUPFAM" id="SSF55347">
    <property type="entry name" value="Glyceraldehyde-3-phosphate dehydrogenase-like, C-terminal domain"/>
    <property type="match status" value="1"/>
</dbReference>
<sequence>MRIGILGLGRIGAFHAETLSGLDAVESLVVSDPFAEAAKAAAERFGAEVADSPEALLAAGVDGVVVAAATDAHPALIVACAEAGVPVFCEKPVARTMAEGVEVLKAVGGRDVPVQIGFNRRFDAGFVAARAAVRSGELGPLHTVRSTTLDPAPPPAAYIAASGGIFRDCSVHDFDVIRWVTGREVTEVYAAGGNRGAEYIKAAGDADTTGAVLTLDDGTLAVVSNSRHNARGYDVRMEIHGFADSIAVGLEDKLPLRSVEPGTTFPAGTPHDFFMDRFTAAYRAELEAFTEVVAGSCPSPCTIQDALEAGWIAEACTLSLREHRPVTVAEVRRV</sequence>
<feature type="domain" description="GFO/IDH/MocA-like oxidoreductase" evidence="4">
    <location>
        <begin position="126"/>
        <end position="242"/>
    </location>
</feature>
<keyword evidence="2" id="KW-0560">Oxidoreductase</keyword>
<dbReference type="Proteomes" id="UP000656732">
    <property type="component" value="Unassembled WGS sequence"/>
</dbReference>
<keyword evidence="6" id="KW-1185">Reference proteome</keyword>
<feature type="domain" description="Gfo/Idh/MocA-like oxidoreductase N-terminal" evidence="3">
    <location>
        <begin position="1"/>
        <end position="118"/>
    </location>
</feature>
<dbReference type="RefSeq" id="WP_189561580.1">
    <property type="nucleotide sequence ID" value="NZ_BMTU01000020.1"/>
</dbReference>
<evidence type="ECO:0000256" key="2">
    <source>
        <dbReference type="ARBA" id="ARBA00023002"/>
    </source>
</evidence>
<organism evidence="5 6">
    <name type="scientific">Streptomyces pilosus</name>
    <dbReference type="NCBI Taxonomy" id="28893"/>
    <lineage>
        <taxon>Bacteria</taxon>
        <taxon>Bacillati</taxon>
        <taxon>Actinomycetota</taxon>
        <taxon>Actinomycetes</taxon>
        <taxon>Kitasatosporales</taxon>
        <taxon>Streptomycetaceae</taxon>
        <taxon>Streptomyces</taxon>
    </lineage>
</organism>
<evidence type="ECO:0000256" key="1">
    <source>
        <dbReference type="ARBA" id="ARBA00010928"/>
    </source>
</evidence>
<protein>
    <submittedName>
        <fullName evidence="5">Oxidoreductase</fullName>
    </submittedName>
</protein>
<dbReference type="Gene3D" id="3.30.360.10">
    <property type="entry name" value="Dihydrodipicolinate Reductase, domain 2"/>
    <property type="match status" value="1"/>
</dbReference>
<evidence type="ECO:0000313" key="5">
    <source>
        <dbReference type="EMBL" id="GGR07692.1"/>
    </source>
</evidence>
<dbReference type="PANTHER" id="PTHR42840">
    <property type="entry name" value="NAD(P)-BINDING ROSSMANN-FOLD SUPERFAMILY PROTEIN-RELATED"/>
    <property type="match status" value="1"/>
</dbReference>
<dbReference type="InterPro" id="IPR000683">
    <property type="entry name" value="Gfo/Idh/MocA-like_OxRdtase_N"/>
</dbReference>
<evidence type="ECO:0000313" key="6">
    <source>
        <dbReference type="Proteomes" id="UP000656732"/>
    </source>
</evidence>